<reference evidence="3" key="1">
    <citation type="submission" date="2020-10" db="EMBL/GenBank/DDBJ databases">
        <authorList>
            <person name="Gilroy R."/>
        </authorList>
    </citation>
    <scope>NUCLEOTIDE SEQUENCE</scope>
    <source>
        <strain evidence="3">CHK195-11698</strain>
    </source>
</reference>
<feature type="transmembrane region" description="Helical" evidence="2">
    <location>
        <begin position="12"/>
        <end position="35"/>
    </location>
</feature>
<name>A0A9D1L0T2_9FIRM</name>
<accession>A0A9D1L0T2</accession>
<dbReference type="EMBL" id="DVMJ01000041">
    <property type="protein sequence ID" value="HIU13391.1"/>
    <property type="molecule type" value="Genomic_DNA"/>
</dbReference>
<reference evidence="3" key="2">
    <citation type="journal article" date="2021" name="PeerJ">
        <title>Extensive microbial diversity within the chicken gut microbiome revealed by metagenomics and culture.</title>
        <authorList>
            <person name="Gilroy R."/>
            <person name="Ravi A."/>
            <person name="Getino M."/>
            <person name="Pursley I."/>
            <person name="Horton D.L."/>
            <person name="Alikhan N.F."/>
            <person name="Baker D."/>
            <person name="Gharbi K."/>
            <person name="Hall N."/>
            <person name="Watson M."/>
            <person name="Adriaenssens E.M."/>
            <person name="Foster-Nyarko E."/>
            <person name="Jarju S."/>
            <person name="Secka A."/>
            <person name="Antonio M."/>
            <person name="Oren A."/>
            <person name="Chaudhuri R.R."/>
            <person name="La Ragione R."/>
            <person name="Hildebrand F."/>
            <person name="Pallen M.J."/>
        </authorList>
    </citation>
    <scope>NUCLEOTIDE SEQUENCE</scope>
    <source>
        <strain evidence="3">CHK195-11698</strain>
    </source>
</reference>
<protein>
    <submittedName>
        <fullName evidence="3">Uncharacterized protein</fullName>
    </submittedName>
</protein>
<feature type="coiled-coil region" evidence="1">
    <location>
        <begin position="79"/>
        <end position="136"/>
    </location>
</feature>
<keyword evidence="2" id="KW-0812">Transmembrane</keyword>
<evidence type="ECO:0000313" key="4">
    <source>
        <dbReference type="Proteomes" id="UP000824175"/>
    </source>
</evidence>
<keyword evidence="1" id="KW-0175">Coiled coil</keyword>
<feature type="transmembrane region" description="Helical" evidence="2">
    <location>
        <begin position="47"/>
        <end position="66"/>
    </location>
</feature>
<keyword evidence="2" id="KW-1133">Transmembrane helix</keyword>
<keyword evidence="2" id="KW-0472">Membrane</keyword>
<evidence type="ECO:0000256" key="1">
    <source>
        <dbReference type="SAM" id="Coils"/>
    </source>
</evidence>
<gene>
    <name evidence="3" type="ORF">IAD15_04905</name>
</gene>
<evidence type="ECO:0000313" key="3">
    <source>
        <dbReference type="EMBL" id="HIU13391.1"/>
    </source>
</evidence>
<dbReference type="Proteomes" id="UP000824175">
    <property type="component" value="Unassembled WGS sequence"/>
</dbReference>
<dbReference type="AlphaFoldDB" id="A0A9D1L0T2"/>
<organism evidence="3 4">
    <name type="scientific">Candidatus Fimiplasma intestinipullorum</name>
    <dbReference type="NCBI Taxonomy" id="2840825"/>
    <lineage>
        <taxon>Bacteria</taxon>
        <taxon>Bacillati</taxon>
        <taxon>Bacillota</taxon>
        <taxon>Clostridia</taxon>
        <taxon>Eubacteriales</taxon>
        <taxon>Candidatus Fimiplasma</taxon>
    </lineage>
</organism>
<sequence>MKGKVTDFLVKVTIGILFVFGIALIFAISAAGILLFNAIASTANAPIWVHIIGSIVIPIVVVLMFAKPSKTKKPENMTLEQYERKVRTLKREYEKAQKDDDYWYIQAHNVPSSLPMNQEERARREYSNKLMDARSHMVDIEFKLNQLERMRKNGQVR</sequence>
<comment type="caution">
    <text evidence="3">The sequence shown here is derived from an EMBL/GenBank/DDBJ whole genome shotgun (WGS) entry which is preliminary data.</text>
</comment>
<proteinExistence type="predicted"/>
<evidence type="ECO:0000256" key="2">
    <source>
        <dbReference type="SAM" id="Phobius"/>
    </source>
</evidence>